<evidence type="ECO:0000313" key="4">
    <source>
        <dbReference type="Proteomes" id="UP000000589"/>
    </source>
</evidence>
<reference evidence="2 4" key="1">
    <citation type="journal article" date="2009" name="PLoS Biol.">
        <title>Lineage-specific biology revealed by a finished genome assembly of the mouse.</title>
        <authorList>
            <consortium name="Mouse Genome Sequencing Consortium"/>
            <person name="Church D.M."/>
            <person name="Goodstadt L."/>
            <person name="Hillier L.W."/>
            <person name="Zody M.C."/>
            <person name="Goldstein S."/>
            <person name="She X."/>
            <person name="Bult C.J."/>
            <person name="Agarwala R."/>
            <person name="Cherry J.L."/>
            <person name="DiCuccio M."/>
            <person name="Hlavina W."/>
            <person name="Kapustin Y."/>
            <person name="Meric P."/>
            <person name="Maglott D."/>
            <person name="Birtle Z."/>
            <person name="Marques A.C."/>
            <person name="Graves T."/>
            <person name="Zhou S."/>
            <person name="Teague B."/>
            <person name="Potamousis K."/>
            <person name="Churas C."/>
            <person name="Place M."/>
            <person name="Herschleb J."/>
            <person name="Runnheim R."/>
            <person name="Forrest D."/>
            <person name="Amos-Landgraf J."/>
            <person name="Schwartz D.C."/>
            <person name="Cheng Z."/>
            <person name="Lindblad-Toh K."/>
            <person name="Eichler E.E."/>
            <person name="Ponting C.P."/>
        </authorList>
    </citation>
    <scope>NUCLEOTIDE SEQUENCE [LARGE SCALE GENOMIC DNA]</scope>
    <source>
        <strain evidence="2 4">C57BL/6J</strain>
    </source>
</reference>
<evidence type="ECO:0000256" key="1">
    <source>
        <dbReference type="SAM" id="SignalP"/>
    </source>
</evidence>
<dbReference type="HOGENOM" id="CLU_3260371_0_0_1"/>
<dbReference type="Bgee" id="ENSMUSG00000026864">
    <property type="expression patterns" value="Expressed in prostate gland ventral lobe and 266 other cell types or tissues"/>
</dbReference>
<dbReference type="InterPro" id="IPR018181">
    <property type="entry name" value="Heat_shock_70_CS"/>
</dbReference>
<dbReference type="ExpressionAtlas" id="A0A0A6YXF5">
    <property type="expression patterns" value="baseline and differential"/>
</dbReference>
<keyword evidence="4" id="KW-1185">Reference proteome</keyword>
<gene>
    <name evidence="2 3" type="primary">Hspa5</name>
</gene>
<feature type="chain" id="PRO_5002024624" evidence="1">
    <location>
        <begin position="20"/>
        <end position="42"/>
    </location>
</feature>
<dbReference type="VEuPathDB" id="HostDB:ENSMUSG00000026864"/>
<dbReference type="GeneTree" id="ENSGT00940000154787"/>
<protein>
    <submittedName>
        <fullName evidence="2">Heat shock protein 5</fullName>
    </submittedName>
</protein>
<dbReference type="AGR" id="MGI:95835"/>
<feature type="signal peptide" evidence="1">
    <location>
        <begin position="1"/>
        <end position="19"/>
    </location>
</feature>
<proteinExistence type="predicted"/>
<dbReference type="PROSITE" id="PS00297">
    <property type="entry name" value="HSP70_1"/>
    <property type="match status" value="1"/>
</dbReference>
<evidence type="ECO:0000313" key="2">
    <source>
        <dbReference type="Ensembl" id="ENSMUSP00000141966.2"/>
    </source>
</evidence>
<reference evidence="2" key="3">
    <citation type="submission" date="2025-08" db="UniProtKB">
        <authorList>
            <consortium name="Ensembl"/>
        </authorList>
    </citation>
    <scope>IDENTIFICATION</scope>
    <source>
        <strain evidence="2">C57BL/6J</strain>
    </source>
</reference>
<name>A0A0A6YXF5_MOUSE</name>
<dbReference type="Ensembl" id="ENSMUST00000137145.8">
    <property type="protein sequence ID" value="ENSMUSP00000141966.2"/>
    <property type="gene ID" value="ENSMUSG00000026864.14"/>
</dbReference>
<reference evidence="2 4" key="2">
    <citation type="journal article" date="2011" name="PLoS Biol.">
        <title>Modernizing reference genome assemblies.</title>
        <authorList>
            <person name="Church D.M."/>
            <person name="Schneider V.A."/>
            <person name="Graves T."/>
            <person name="Auger K."/>
            <person name="Cunningham F."/>
            <person name="Bouk N."/>
            <person name="Chen H.C."/>
            <person name="Agarwala R."/>
            <person name="McLaren W.M."/>
            <person name="Ritchie G.R."/>
            <person name="Albracht D."/>
            <person name="Kremitzki M."/>
            <person name="Rock S."/>
            <person name="Kotkiewicz H."/>
            <person name="Kremitzki C."/>
            <person name="Wollam A."/>
            <person name="Trani L."/>
            <person name="Fulton L."/>
            <person name="Fulton R."/>
            <person name="Matthews L."/>
            <person name="Whitehead S."/>
            <person name="Chow W."/>
            <person name="Torrance J."/>
            <person name="Dunn M."/>
            <person name="Harden G."/>
            <person name="Threadgold G."/>
            <person name="Wood J."/>
            <person name="Collins J."/>
            <person name="Heath P."/>
            <person name="Griffiths G."/>
            <person name="Pelan S."/>
            <person name="Grafham D."/>
            <person name="Eichler E.E."/>
            <person name="Weinstock G."/>
            <person name="Mardis E.R."/>
            <person name="Wilson R.K."/>
            <person name="Howe K."/>
            <person name="Flicek P."/>
            <person name="Hubbard T."/>
        </authorList>
    </citation>
    <scope>NUCLEOTIDE SEQUENCE [LARGE SCALE GENOMIC DNA]</scope>
    <source>
        <strain evidence="2 4">C57BL/6J</strain>
    </source>
</reference>
<organism evidence="2 4">
    <name type="scientific">Mus musculus</name>
    <name type="common">Mouse</name>
    <dbReference type="NCBI Taxonomy" id="10090"/>
    <lineage>
        <taxon>Eukaryota</taxon>
        <taxon>Metazoa</taxon>
        <taxon>Chordata</taxon>
        <taxon>Craniata</taxon>
        <taxon>Vertebrata</taxon>
        <taxon>Euteleostomi</taxon>
        <taxon>Mammalia</taxon>
        <taxon>Eutheria</taxon>
        <taxon>Euarchontoglires</taxon>
        <taxon>Glires</taxon>
        <taxon>Rodentia</taxon>
        <taxon>Myomorpha</taxon>
        <taxon>Muroidea</taxon>
        <taxon>Muridae</taxon>
        <taxon>Murinae</taxon>
        <taxon>Mus</taxon>
        <taxon>Mus</taxon>
    </lineage>
</organism>
<dbReference type="Antibodypedia" id="3926">
    <property type="antibodies" value="1741 antibodies from 50 providers"/>
</dbReference>
<dbReference type="MGI" id="MGI:95835">
    <property type="gene designation" value="Hspa5"/>
</dbReference>
<dbReference type="AlphaFoldDB" id="A0A0A6YXF5"/>
<reference evidence="2" key="4">
    <citation type="submission" date="2025-09" db="UniProtKB">
        <authorList>
            <consortium name="Ensembl"/>
        </authorList>
    </citation>
    <scope>IDENTIFICATION</scope>
    <source>
        <strain evidence="2">C57BL/6J</strain>
    </source>
</reference>
<evidence type="ECO:0000313" key="3">
    <source>
        <dbReference type="MGI" id="MGI:95835"/>
    </source>
</evidence>
<dbReference type="Proteomes" id="UP000000589">
    <property type="component" value="Chromosome 2"/>
</dbReference>
<sequence length="42" mass="4528">MMKFTVVAAALLLLGAVRAEEEDKKEDVGTVVGIDLGTTYSW</sequence>
<accession>A0A0A6YXF5</accession>
<keyword evidence="1" id="KW-0732">Signal</keyword>